<dbReference type="CDD" id="cd07385">
    <property type="entry name" value="MPP_YkuE_C"/>
    <property type="match status" value="1"/>
</dbReference>
<accession>A0A1I2G2X9</accession>
<keyword evidence="3" id="KW-0812">Transmembrane</keyword>
<name>A0A1I2G2X9_9BACL</name>
<dbReference type="Pfam" id="PF00149">
    <property type="entry name" value="Metallophos"/>
    <property type="match status" value="1"/>
</dbReference>
<organism evidence="5 6">
    <name type="scientific">Paenibacillus algorifonticola</name>
    <dbReference type="NCBI Taxonomy" id="684063"/>
    <lineage>
        <taxon>Bacteria</taxon>
        <taxon>Bacillati</taxon>
        <taxon>Bacillota</taxon>
        <taxon>Bacilli</taxon>
        <taxon>Bacillales</taxon>
        <taxon>Paenibacillaceae</taxon>
        <taxon>Paenibacillus</taxon>
    </lineage>
</organism>
<dbReference type="GO" id="GO:0009245">
    <property type="term" value="P:lipid A biosynthetic process"/>
    <property type="evidence" value="ECO:0007669"/>
    <property type="project" value="TreeGrafter"/>
</dbReference>
<dbReference type="SUPFAM" id="SSF56300">
    <property type="entry name" value="Metallo-dependent phosphatases"/>
    <property type="match status" value="1"/>
</dbReference>
<evidence type="ECO:0000313" key="6">
    <source>
        <dbReference type="Proteomes" id="UP000183410"/>
    </source>
</evidence>
<evidence type="ECO:0000259" key="4">
    <source>
        <dbReference type="Pfam" id="PF00149"/>
    </source>
</evidence>
<keyword evidence="3" id="KW-1133">Transmembrane helix</keyword>
<dbReference type="Gene3D" id="3.60.21.10">
    <property type="match status" value="1"/>
</dbReference>
<evidence type="ECO:0000256" key="1">
    <source>
        <dbReference type="ARBA" id="ARBA00022723"/>
    </source>
</evidence>
<dbReference type="Proteomes" id="UP000183410">
    <property type="component" value="Unassembled WGS sequence"/>
</dbReference>
<feature type="transmembrane region" description="Helical" evidence="3">
    <location>
        <begin position="16"/>
        <end position="35"/>
    </location>
</feature>
<keyword evidence="2" id="KW-0378">Hydrolase</keyword>
<dbReference type="PANTHER" id="PTHR31302:SF31">
    <property type="entry name" value="PHOSPHODIESTERASE YAEI"/>
    <property type="match status" value="1"/>
</dbReference>
<dbReference type="GO" id="GO:0008758">
    <property type="term" value="F:UDP-2,3-diacylglucosamine hydrolase activity"/>
    <property type="evidence" value="ECO:0007669"/>
    <property type="project" value="TreeGrafter"/>
</dbReference>
<protein>
    <recommendedName>
        <fullName evidence="4">Calcineurin-like phosphoesterase domain-containing protein</fullName>
    </recommendedName>
</protein>
<dbReference type="EMBL" id="FONN01000014">
    <property type="protein sequence ID" value="SFF11330.1"/>
    <property type="molecule type" value="Genomic_DNA"/>
</dbReference>
<gene>
    <name evidence="5" type="ORF">SAMN04487969_11482</name>
</gene>
<keyword evidence="3" id="KW-0472">Membrane</keyword>
<sequence length="321" mass="35061">MIEEEKEEEELMRKPLKRVGIFIAAVAAIVVFLYFQNNALTVSSFQLSSAKLPQGLKDFTIVQLSDVHGKRFGDNQQRLVRKVENQQPNIIVVTGDLIDSRRGGEAESLELMAEIVKLAPVYYVTGNHEYAYARYPELEKKLLELGVHVLRNEAESIPVGSNNGIGAGEIRLLGIDDPKFSTIGGHDAEAAEQNIQAAIEDFSKISGMADTNAITKAEVGKQTENGPYTILLSHRPELFDVYVRAGMDLTFSGHAHGGQVRLPFIGGLVAPGQGFLPVYDAGQYANGETNMLVSRGLGNSIVPQRLFNRPEIVVVKLSAVS</sequence>
<dbReference type="InterPro" id="IPR004843">
    <property type="entry name" value="Calcineurin-like_PHP"/>
</dbReference>
<proteinExistence type="predicted"/>
<dbReference type="GO" id="GO:0046872">
    <property type="term" value="F:metal ion binding"/>
    <property type="evidence" value="ECO:0007669"/>
    <property type="project" value="UniProtKB-KW"/>
</dbReference>
<keyword evidence="1" id="KW-0479">Metal-binding</keyword>
<evidence type="ECO:0000313" key="5">
    <source>
        <dbReference type="EMBL" id="SFF11330.1"/>
    </source>
</evidence>
<keyword evidence="6" id="KW-1185">Reference proteome</keyword>
<feature type="domain" description="Calcineurin-like phosphoesterase" evidence="4">
    <location>
        <begin position="60"/>
        <end position="256"/>
    </location>
</feature>
<dbReference type="InterPro" id="IPR051158">
    <property type="entry name" value="Metallophosphoesterase_sf"/>
</dbReference>
<evidence type="ECO:0000256" key="3">
    <source>
        <dbReference type="SAM" id="Phobius"/>
    </source>
</evidence>
<dbReference type="InterPro" id="IPR029052">
    <property type="entry name" value="Metallo-depent_PP-like"/>
</dbReference>
<dbReference type="PANTHER" id="PTHR31302">
    <property type="entry name" value="TRANSMEMBRANE PROTEIN WITH METALLOPHOSPHOESTERASE DOMAIN-RELATED"/>
    <property type="match status" value="1"/>
</dbReference>
<reference evidence="6" key="1">
    <citation type="submission" date="2016-10" db="EMBL/GenBank/DDBJ databases">
        <authorList>
            <person name="Varghese N."/>
            <person name="Submissions S."/>
        </authorList>
    </citation>
    <scope>NUCLEOTIDE SEQUENCE [LARGE SCALE GENOMIC DNA]</scope>
    <source>
        <strain evidence="6">CGMCC 1.10223</strain>
    </source>
</reference>
<dbReference type="AlphaFoldDB" id="A0A1I2G2X9"/>
<evidence type="ECO:0000256" key="2">
    <source>
        <dbReference type="ARBA" id="ARBA00022801"/>
    </source>
</evidence>
<dbReference type="GO" id="GO:0016020">
    <property type="term" value="C:membrane"/>
    <property type="evidence" value="ECO:0007669"/>
    <property type="project" value="GOC"/>
</dbReference>